<evidence type="ECO:0000259" key="8">
    <source>
        <dbReference type="Pfam" id="PF01225"/>
    </source>
</evidence>
<keyword evidence="6 7" id="KW-0961">Cell wall biogenesis/degradation</keyword>
<dbReference type="Proteomes" id="UP000318710">
    <property type="component" value="Unassembled WGS sequence"/>
</dbReference>
<dbReference type="PANTHER" id="PTHR23135:SF4">
    <property type="entry name" value="UDP-N-ACETYLMURAMOYL-L-ALANYL-D-GLUTAMATE--2,6-DIAMINOPIMELATE LIGASE MURE HOMOLOG, CHLOROPLASTIC"/>
    <property type="match status" value="1"/>
</dbReference>
<dbReference type="SUPFAM" id="SSF53623">
    <property type="entry name" value="MurD-like peptide ligases, catalytic domain"/>
    <property type="match status" value="1"/>
</dbReference>
<dbReference type="Pfam" id="PF02875">
    <property type="entry name" value="Mur_ligase_C"/>
    <property type="match status" value="1"/>
</dbReference>
<dbReference type="InterPro" id="IPR000713">
    <property type="entry name" value="Mur_ligase_N"/>
</dbReference>
<comment type="caution">
    <text evidence="11">The sequence shown here is derived from an EMBL/GenBank/DDBJ whole genome shotgun (WGS) entry which is preliminary data.</text>
</comment>
<evidence type="ECO:0000256" key="2">
    <source>
        <dbReference type="ARBA" id="ARBA00022618"/>
    </source>
</evidence>
<dbReference type="Gene3D" id="3.40.1390.10">
    <property type="entry name" value="MurE/MurF, N-terminal domain"/>
    <property type="match status" value="1"/>
</dbReference>
<comment type="pathway">
    <text evidence="7">Cell wall biogenesis; peptidoglycan biosynthesis.</text>
</comment>
<dbReference type="GO" id="GO:0071555">
    <property type="term" value="P:cell wall organization"/>
    <property type="evidence" value="ECO:0007669"/>
    <property type="project" value="UniProtKB-KW"/>
</dbReference>
<evidence type="ECO:0000256" key="4">
    <source>
        <dbReference type="ARBA" id="ARBA00022984"/>
    </source>
</evidence>
<evidence type="ECO:0000256" key="1">
    <source>
        <dbReference type="ARBA" id="ARBA00005898"/>
    </source>
</evidence>
<evidence type="ECO:0000256" key="7">
    <source>
        <dbReference type="RuleBase" id="RU004135"/>
    </source>
</evidence>
<dbReference type="Gene3D" id="3.40.1190.10">
    <property type="entry name" value="Mur-like, catalytic domain"/>
    <property type="match status" value="1"/>
</dbReference>
<dbReference type="SUPFAM" id="SSF53244">
    <property type="entry name" value="MurD-like peptide ligases, peptide-binding domain"/>
    <property type="match status" value="1"/>
</dbReference>
<gene>
    <name evidence="11" type="primary">murE</name>
    <name evidence="11" type="ORF">EVA93_00570</name>
</gene>
<dbReference type="Gene3D" id="3.90.190.20">
    <property type="entry name" value="Mur ligase, C-terminal domain"/>
    <property type="match status" value="1"/>
</dbReference>
<evidence type="ECO:0000313" key="12">
    <source>
        <dbReference type="Proteomes" id="UP000318710"/>
    </source>
</evidence>
<reference evidence="11 12" key="1">
    <citation type="submission" date="2019-02" db="EMBL/GenBank/DDBJ databases">
        <title>Prokaryotic population dynamics and viral predation in marine succession experiment using metagenomics: the confinement effect.</title>
        <authorList>
            <person name="Haro-Moreno J.M."/>
            <person name="Rodriguez-Valera F."/>
            <person name="Lopez-Perez M."/>
        </authorList>
    </citation>
    <scope>NUCLEOTIDE SEQUENCE [LARGE SCALE GENOMIC DNA]</scope>
    <source>
        <strain evidence="11">MED-G160</strain>
    </source>
</reference>
<dbReference type="InterPro" id="IPR004101">
    <property type="entry name" value="Mur_ligase_C"/>
</dbReference>
<organism evidence="11 12">
    <name type="scientific">SAR86 cluster bacterium</name>
    <dbReference type="NCBI Taxonomy" id="2030880"/>
    <lineage>
        <taxon>Bacteria</taxon>
        <taxon>Pseudomonadati</taxon>
        <taxon>Pseudomonadota</taxon>
        <taxon>Gammaproteobacteria</taxon>
        <taxon>SAR86 cluster</taxon>
    </lineage>
</organism>
<dbReference type="NCBIfam" id="TIGR01085">
    <property type="entry name" value="murE"/>
    <property type="match status" value="1"/>
</dbReference>
<dbReference type="GO" id="GO:0005737">
    <property type="term" value="C:cytoplasm"/>
    <property type="evidence" value="ECO:0007669"/>
    <property type="project" value="UniProtKB-SubCell"/>
</dbReference>
<dbReference type="GO" id="GO:0005524">
    <property type="term" value="F:ATP binding"/>
    <property type="evidence" value="ECO:0007669"/>
    <property type="project" value="InterPro"/>
</dbReference>
<dbReference type="SUPFAM" id="SSF63418">
    <property type="entry name" value="MurE/MurF N-terminal domain"/>
    <property type="match status" value="1"/>
</dbReference>
<comment type="subcellular location">
    <subcellularLocation>
        <location evidence="7">Cytoplasm</location>
    </subcellularLocation>
</comment>
<feature type="domain" description="Mur ligase N-terminal catalytic" evidence="8">
    <location>
        <begin position="18"/>
        <end position="79"/>
    </location>
</feature>
<evidence type="ECO:0000256" key="6">
    <source>
        <dbReference type="ARBA" id="ARBA00023316"/>
    </source>
</evidence>
<dbReference type="InterPro" id="IPR013221">
    <property type="entry name" value="Mur_ligase_cen"/>
</dbReference>
<evidence type="ECO:0000256" key="5">
    <source>
        <dbReference type="ARBA" id="ARBA00023306"/>
    </source>
</evidence>
<dbReference type="GO" id="GO:0051301">
    <property type="term" value="P:cell division"/>
    <property type="evidence" value="ECO:0007669"/>
    <property type="project" value="UniProtKB-KW"/>
</dbReference>
<name>A0A520N4M5_9GAMM</name>
<keyword evidence="2 7" id="KW-0132">Cell division</keyword>
<dbReference type="UniPathway" id="UPA00219"/>
<dbReference type="Pfam" id="PF08245">
    <property type="entry name" value="Mur_ligase_M"/>
    <property type="match status" value="1"/>
</dbReference>
<dbReference type="InterPro" id="IPR036565">
    <property type="entry name" value="Mur-like_cat_sf"/>
</dbReference>
<dbReference type="InterPro" id="IPR005761">
    <property type="entry name" value="UDP-N-AcMur-Glu-dNH2Pim_ligase"/>
</dbReference>
<dbReference type="InterPro" id="IPR035911">
    <property type="entry name" value="MurE/MurF_N"/>
</dbReference>
<dbReference type="GO" id="GO:0008360">
    <property type="term" value="P:regulation of cell shape"/>
    <property type="evidence" value="ECO:0007669"/>
    <property type="project" value="UniProtKB-KW"/>
</dbReference>
<dbReference type="EMBL" id="SHBF01000002">
    <property type="protein sequence ID" value="RZO28428.1"/>
    <property type="molecule type" value="Genomic_DNA"/>
</dbReference>
<dbReference type="PANTHER" id="PTHR23135">
    <property type="entry name" value="MUR LIGASE FAMILY MEMBER"/>
    <property type="match status" value="1"/>
</dbReference>
<protein>
    <submittedName>
        <fullName evidence="11">UDP-N-acetylmuramyl-tripeptide synthetase</fullName>
    </submittedName>
</protein>
<dbReference type="GO" id="GO:0016881">
    <property type="term" value="F:acid-amino acid ligase activity"/>
    <property type="evidence" value="ECO:0007669"/>
    <property type="project" value="InterPro"/>
</dbReference>
<comment type="similarity">
    <text evidence="1">Belongs to the MurCDEF family. MurE subfamily.</text>
</comment>
<accession>A0A520N4M5</accession>
<dbReference type="AlphaFoldDB" id="A0A520N4M5"/>
<evidence type="ECO:0000256" key="3">
    <source>
        <dbReference type="ARBA" id="ARBA00022960"/>
    </source>
</evidence>
<evidence type="ECO:0000259" key="9">
    <source>
        <dbReference type="Pfam" id="PF02875"/>
    </source>
</evidence>
<feature type="domain" description="Mur ligase C-terminal" evidence="9">
    <location>
        <begin position="339"/>
        <end position="462"/>
    </location>
</feature>
<dbReference type="GO" id="GO:0009252">
    <property type="term" value="P:peptidoglycan biosynthetic process"/>
    <property type="evidence" value="ECO:0007669"/>
    <property type="project" value="UniProtKB-UniPathway"/>
</dbReference>
<dbReference type="Pfam" id="PF01225">
    <property type="entry name" value="Mur_ligase"/>
    <property type="match status" value="1"/>
</dbReference>
<proteinExistence type="inferred from homology"/>
<evidence type="ECO:0000259" key="10">
    <source>
        <dbReference type="Pfam" id="PF08245"/>
    </source>
</evidence>
<dbReference type="InterPro" id="IPR036615">
    <property type="entry name" value="Mur_ligase_C_dom_sf"/>
</dbReference>
<sequence length="487" mass="55741">MSEYEEILGIKIPKNTKIKAVTNSSNKATKDSIFFGFQGTKVHGSKYAEDAIKNGASLVIHDDPLFVKNNEKIIYSKDLKKNIIKFLDSFYSIDINSNNFFVFTGTNGKSSTAYICHQLLRNMDYESLYVGTLGIKHNDEKIQTKFSNKTTPDIFELYEILGSLNSGLDSISICLEVSSHALDQNRLDGIQWLNSASILNIGEDHLDYHMDISSYRDSKFSIFKMNSPIKLVIDESNNFVKDYDFLNETNLTYISSKNNFSDIYYKITKANFKNCEFKIFLNNPPSGQEIHKNKKYKFKCALFPEFNITNLVFAISSIGFDEFSDKYVNDLSFIKLPKGRTEVINNISKNIIIDYAHNSHSFEVLLCSIKKYFDNLILVFGFGGERDKSKRAKMLKIALENSSKIFLTSDNSRSEKFENIIKDAMKGNNQRSITIIEDRKEAIINANKFLDKNSCLLILGKGHEQTQEIDGKIYHFSDHEVVDEIYN</sequence>
<keyword evidence="4 7" id="KW-0573">Peptidoglycan synthesis</keyword>
<evidence type="ECO:0000313" key="11">
    <source>
        <dbReference type="EMBL" id="RZO28428.1"/>
    </source>
</evidence>
<keyword evidence="3 7" id="KW-0133">Cell shape</keyword>
<feature type="domain" description="Mur ligase central" evidence="10">
    <location>
        <begin position="104"/>
        <end position="316"/>
    </location>
</feature>
<keyword evidence="5 7" id="KW-0131">Cell cycle</keyword>